<comment type="caution">
    <text evidence="2">The sequence shown here is derived from an EMBL/GenBank/DDBJ whole genome shotgun (WGS) entry which is preliminary data.</text>
</comment>
<dbReference type="Proteomes" id="UP001499967">
    <property type="component" value="Unassembled WGS sequence"/>
</dbReference>
<dbReference type="RefSeq" id="WP_343943123.1">
    <property type="nucleotide sequence ID" value="NZ_BAAAHP010000115.1"/>
</dbReference>
<protein>
    <recommendedName>
        <fullName evidence="4">Lipoprotein LprG</fullName>
    </recommendedName>
</protein>
<accession>A0ABN1QLC6</accession>
<sequence>MAYSVVRRGAVAVASCVAGVALLAGCGGSGPGGGLAASPFDVARAAPDLTKAAGTSRYEVEMTYSTSGGPLGDMTMRSHGSGTYDFEGQIGDGTYTNDDPMTGAPTQEEVVFRNNVLYQRQVGASRWHEVDFSGVVDTPIGQHDPSQQLDLLRGVSDDVREVGSAEVRGDEVTRYDITIDPQRLVGDSGVLVDDPLIRAAMSAARPIPGSVFVDSDGRVRRLELRIETAGSDIAVPPELQEMLGEGSRLQEMLGDRRSTSDVSVEYFDFGVPVTAQVPDQSTVDTGPIFTAVPGIPELPDLSELPGGN</sequence>
<proteinExistence type="predicted"/>
<evidence type="ECO:0008006" key="4">
    <source>
        <dbReference type="Google" id="ProtNLM"/>
    </source>
</evidence>
<evidence type="ECO:0000256" key="1">
    <source>
        <dbReference type="SAM" id="SignalP"/>
    </source>
</evidence>
<dbReference type="EMBL" id="BAAAHP010000115">
    <property type="protein sequence ID" value="GAA0944058.1"/>
    <property type="molecule type" value="Genomic_DNA"/>
</dbReference>
<feature type="chain" id="PRO_5046925963" description="Lipoprotein LprG" evidence="1">
    <location>
        <begin position="24"/>
        <end position="308"/>
    </location>
</feature>
<dbReference type="InterPro" id="IPR029046">
    <property type="entry name" value="LolA/LolB/LppX"/>
</dbReference>
<name>A0ABN1QLC6_9PSEU</name>
<dbReference type="SUPFAM" id="SSF89392">
    <property type="entry name" value="Prokaryotic lipoproteins and lipoprotein localization factors"/>
    <property type="match status" value="1"/>
</dbReference>
<evidence type="ECO:0000313" key="2">
    <source>
        <dbReference type="EMBL" id="GAA0944058.1"/>
    </source>
</evidence>
<keyword evidence="3" id="KW-1185">Reference proteome</keyword>
<dbReference type="PROSITE" id="PS51257">
    <property type="entry name" value="PROKAR_LIPOPROTEIN"/>
    <property type="match status" value="1"/>
</dbReference>
<gene>
    <name evidence="2" type="ORF">GCM10009559_41280</name>
</gene>
<organism evidence="2 3">
    <name type="scientific">Pseudonocardia zijingensis</name>
    <dbReference type="NCBI Taxonomy" id="153376"/>
    <lineage>
        <taxon>Bacteria</taxon>
        <taxon>Bacillati</taxon>
        <taxon>Actinomycetota</taxon>
        <taxon>Actinomycetes</taxon>
        <taxon>Pseudonocardiales</taxon>
        <taxon>Pseudonocardiaceae</taxon>
        <taxon>Pseudonocardia</taxon>
    </lineage>
</organism>
<keyword evidence="1" id="KW-0732">Signal</keyword>
<evidence type="ECO:0000313" key="3">
    <source>
        <dbReference type="Proteomes" id="UP001499967"/>
    </source>
</evidence>
<feature type="signal peptide" evidence="1">
    <location>
        <begin position="1"/>
        <end position="23"/>
    </location>
</feature>
<dbReference type="Gene3D" id="2.50.20.20">
    <property type="match status" value="1"/>
</dbReference>
<reference evidence="2 3" key="1">
    <citation type="journal article" date="2019" name="Int. J. Syst. Evol. Microbiol.">
        <title>The Global Catalogue of Microorganisms (GCM) 10K type strain sequencing project: providing services to taxonomists for standard genome sequencing and annotation.</title>
        <authorList>
            <consortium name="The Broad Institute Genomics Platform"/>
            <consortium name="The Broad Institute Genome Sequencing Center for Infectious Disease"/>
            <person name="Wu L."/>
            <person name="Ma J."/>
        </authorList>
    </citation>
    <scope>NUCLEOTIDE SEQUENCE [LARGE SCALE GENOMIC DNA]</scope>
    <source>
        <strain evidence="2 3">JCM 11117</strain>
    </source>
</reference>